<proteinExistence type="predicted"/>
<keyword evidence="1" id="KW-0472">Membrane</keyword>
<dbReference type="Pfam" id="PF07585">
    <property type="entry name" value="BBP7"/>
    <property type="match status" value="1"/>
</dbReference>
<reference evidence="2 3" key="1">
    <citation type="submission" date="2019-08" db="EMBL/GenBank/DDBJ databases">
        <title>Deep-cultivation of Planctomycetes and their phenomic and genomic characterization uncovers novel biology.</title>
        <authorList>
            <person name="Wiegand S."/>
            <person name="Jogler M."/>
            <person name="Boedeker C."/>
            <person name="Pinto D."/>
            <person name="Vollmers J."/>
            <person name="Rivas-Marin E."/>
            <person name="Kohn T."/>
            <person name="Peeters S.H."/>
            <person name="Heuer A."/>
            <person name="Rast P."/>
            <person name="Oberbeckmann S."/>
            <person name="Bunk B."/>
            <person name="Jeske O."/>
            <person name="Meyerdierks A."/>
            <person name="Storesund J.E."/>
            <person name="Kallscheuer N."/>
            <person name="Luecker S."/>
            <person name="Lage O.M."/>
            <person name="Pohl T."/>
            <person name="Merkel B.J."/>
            <person name="Hornburger P."/>
            <person name="Mueller R.-W."/>
            <person name="Bruemmer F."/>
            <person name="Labrenz M."/>
            <person name="Spormann A.M."/>
            <person name="Op Den Camp H."/>
            <person name="Overmann J."/>
            <person name="Amann R."/>
            <person name="Jetten M.S.M."/>
            <person name="Mascher T."/>
            <person name="Medema M.H."/>
            <person name="Devos D.P."/>
            <person name="Kaster A.-K."/>
            <person name="Ovreas L."/>
            <person name="Rohde M."/>
            <person name="Galperin M.Y."/>
            <person name="Jogler C."/>
        </authorList>
    </citation>
    <scope>NUCLEOTIDE SEQUENCE [LARGE SCALE GENOMIC DNA]</scope>
    <source>
        <strain evidence="2 3">LF1</strain>
    </source>
</reference>
<keyword evidence="3" id="KW-1185">Reference proteome</keyword>
<name>A0A5B1CQL8_9BACT</name>
<accession>A0A5B1CQL8</accession>
<organism evidence="2 3">
    <name type="scientific">Rubripirellula obstinata</name>
    <dbReference type="NCBI Taxonomy" id="406547"/>
    <lineage>
        <taxon>Bacteria</taxon>
        <taxon>Pseudomonadati</taxon>
        <taxon>Planctomycetota</taxon>
        <taxon>Planctomycetia</taxon>
        <taxon>Pirellulales</taxon>
        <taxon>Pirellulaceae</taxon>
        <taxon>Rubripirellula</taxon>
    </lineage>
</organism>
<evidence type="ECO:0000313" key="2">
    <source>
        <dbReference type="EMBL" id="KAA1261534.1"/>
    </source>
</evidence>
<feature type="transmembrane region" description="Helical" evidence="1">
    <location>
        <begin position="21"/>
        <end position="41"/>
    </location>
</feature>
<evidence type="ECO:0000256" key="1">
    <source>
        <dbReference type="SAM" id="Phobius"/>
    </source>
</evidence>
<protein>
    <submittedName>
        <fullName evidence="2">Uncharacterized protein</fullName>
    </submittedName>
</protein>
<evidence type="ECO:0000313" key="3">
    <source>
        <dbReference type="Proteomes" id="UP000322699"/>
    </source>
</evidence>
<keyword evidence="1" id="KW-1133">Transmembrane helix</keyword>
<dbReference type="InterPro" id="IPR011446">
    <property type="entry name" value="BBP7"/>
</dbReference>
<sequence length="497" mass="54328">MDCNPRATDFPNNAVPHRAKLLCAFVLAMVFAVISTTPAIAQVRGKRPDRGTYQPPQLESVQLETLDPIQSRIEPREEESGTLRKVTYQDVDLVAPITQQEYEAVQYEEYGHEVYDQGEFIVDGNSCDSYGCDAMGCDGNGCGSIFNSSISRCRDQWFGSLELLMMHRSGDRLPRLVTTGPNEAGADSQTLFGGDTLLKDVTAGGRVTIGTWIDPQHCRSLVLRGWTATEESYDFSSDQDSNAILGLPFRNVSDDVTPFNDVRIISSPGRATGNVQVNGTSNVFGGDLSVRQHVFGKLGGNVDVLYGYQYMRLNEDMTIASSSVSLDDDFAPEGTILSTTDAFDIDNEFHGGQFGIAGSYRESCWSFSGLAKVGFGSLRRRAELSGQTFTSIDGNNAIDPQGLLVRDTNSGTSNDSTFGWIPELDFSLGYHKFPNYELTIGYHIIAMTDALQVSGALDPNLASNLSDPALGIQSPAADFRYNTFYVQGIHFGIQYVH</sequence>
<dbReference type="Proteomes" id="UP000322699">
    <property type="component" value="Unassembled WGS sequence"/>
</dbReference>
<dbReference type="EMBL" id="VRLW01000001">
    <property type="protein sequence ID" value="KAA1261534.1"/>
    <property type="molecule type" value="Genomic_DNA"/>
</dbReference>
<dbReference type="OrthoDB" id="292752at2"/>
<keyword evidence="1" id="KW-0812">Transmembrane</keyword>
<gene>
    <name evidence="2" type="ORF">LF1_40840</name>
</gene>
<comment type="caution">
    <text evidence="2">The sequence shown here is derived from an EMBL/GenBank/DDBJ whole genome shotgun (WGS) entry which is preliminary data.</text>
</comment>
<dbReference type="AlphaFoldDB" id="A0A5B1CQL8"/>